<feature type="compositionally biased region" description="Basic and acidic residues" evidence="1">
    <location>
        <begin position="130"/>
        <end position="149"/>
    </location>
</feature>
<feature type="compositionally biased region" description="Basic and acidic residues" evidence="1">
    <location>
        <begin position="69"/>
        <end position="85"/>
    </location>
</feature>
<feature type="region of interest" description="Disordered" evidence="1">
    <location>
        <begin position="1"/>
        <end position="259"/>
    </location>
</feature>
<dbReference type="Proteomes" id="UP000325113">
    <property type="component" value="Unassembled WGS sequence"/>
</dbReference>
<sequence>MAELLDGVRFRNGPGDPGVSEESNGGQDHPDLAAARIAQRTHPEGTLVPGPQDELVPDLVANSAVSSPRVDKDAAESKALEEATGKDTASQDFPNDGLPLQHIANKRLRGVDGHADGSIHSGVTRNAGPDLDHGDEQDGGEPDHDHADEQDGGEPDLDHGDEQDGGEPDHDHGDEQDGGEPDHDHADEQDGGEPDHDHGDEQDGGEPDHDHGDEQDGGEPDHDHGDEQDGGEPDHDHGDEQDGGKPGHGLKSAHGGDSK</sequence>
<evidence type="ECO:0000313" key="3">
    <source>
        <dbReference type="Proteomes" id="UP000325113"/>
    </source>
</evidence>
<accession>A0A5A8C843</accession>
<evidence type="ECO:0000313" key="2">
    <source>
        <dbReference type="EMBL" id="KAA0148230.1"/>
    </source>
</evidence>
<organism evidence="2 3">
    <name type="scientific">Cafeteria roenbergensis</name>
    <name type="common">Marine flagellate</name>
    <dbReference type="NCBI Taxonomy" id="33653"/>
    <lineage>
        <taxon>Eukaryota</taxon>
        <taxon>Sar</taxon>
        <taxon>Stramenopiles</taxon>
        <taxon>Bigyra</taxon>
        <taxon>Opalozoa</taxon>
        <taxon>Bicosoecida</taxon>
        <taxon>Cafeteriaceae</taxon>
        <taxon>Cafeteria</taxon>
    </lineage>
</organism>
<dbReference type="EMBL" id="VLTM01000151">
    <property type="protein sequence ID" value="KAA0148230.1"/>
    <property type="molecule type" value="Genomic_DNA"/>
</dbReference>
<reference evidence="2 3" key="1">
    <citation type="submission" date="2019-07" db="EMBL/GenBank/DDBJ databases">
        <title>Genomes of Cafeteria roenbergensis.</title>
        <authorList>
            <person name="Fischer M.G."/>
            <person name="Hackl T."/>
            <person name="Roman M."/>
        </authorList>
    </citation>
    <scope>NUCLEOTIDE SEQUENCE [LARGE SCALE GENOMIC DNA]</scope>
    <source>
        <strain evidence="2 3">Cflag</strain>
    </source>
</reference>
<feature type="compositionally biased region" description="Basic and acidic residues" evidence="1">
    <location>
        <begin position="156"/>
        <end position="245"/>
    </location>
</feature>
<proteinExistence type="predicted"/>
<dbReference type="AlphaFoldDB" id="A0A5A8C843"/>
<name>A0A5A8C843_CAFRO</name>
<gene>
    <name evidence="2" type="ORF">FNF31_07456</name>
</gene>
<protein>
    <submittedName>
        <fullName evidence="2">Uncharacterized protein</fullName>
    </submittedName>
</protein>
<comment type="caution">
    <text evidence="2">The sequence shown here is derived from an EMBL/GenBank/DDBJ whole genome shotgun (WGS) entry which is preliminary data.</text>
</comment>
<evidence type="ECO:0000256" key="1">
    <source>
        <dbReference type="SAM" id="MobiDB-lite"/>
    </source>
</evidence>